<dbReference type="Proteomes" id="UP000214610">
    <property type="component" value="Unassembled WGS sequence"/>
</dbReference>
<evidence type="ECO:0000256" key="6">
    <source>
        <dbReference type="ARBA" id="ARBA00023229"/>
    </source>
</evidence>
<dbReference type="RefSeq" id="WP_066592788.1">
    <property type="nucleotide sequence ID" value="NZ_CAJTBZ010000034.1"/>
</dbReference>
<keyword evidence="9" id="KW-1185">Reference proteome</keyword>
<dbReference type="PANTHER" id="PTHR32125:SF4">
    <property type="entry name" value="2-C-METHYL-D-ERYTHRITOL 4-PHOSPHATE CYTIDYLYLTRANSFERASE, CHLOROPLASTIC"/>
    <property type="match status" value="1"/>
</dbReference>
<evidence type="ECO:0000313" key="9">
    <source>
        <dbReference type="Proteomes" id="UP000214610"/>
    </source>
</evidence>
<dbReference type="PROSITE" id="PS01295">
    <property type="entry name" value="ISPD"/>
    <property type="match status" value="1"/>
</dbReference>
<keyword evidence="5 7" id="KW-0548">Nucleotidyltransferase</keyword>
<evidence type="ECO:0000256" key="5">
    <source>
        <dbReference type="ARBA" id="ARBA00022695"/>
    </source>
</evidence>
<dbReference type="InterPro" id="IPR018294">
    <property type="entry name" value="ISPD_synthase_CS"/>
</dbReference>
<dbReference type="GO" id="GO:0050518">
    <property type="term" value="F:2-C-methyl-D-erythritol 4-phosphate cytidylyltransferase activity"/>
    <property type="evidence" value="ECO:0007669"/>
    <property type="project" value="UniProtKB-UniRule"/>
</dbReference>
<dbReference type="UniPathway" id="UPA00056">
    <property type="reaction ID" value="UER00093"/>
</dbReference>
<feature type="site" description="Positions MEP for the nucleophilic attack" evidence="7">
    <location>
        <position position="213"/>
    </location>
</feature>
<dbReference type="EMBL" id="NHMP01000007">
    <property type="protein sequence ID" value="OXE45836.1"/>
    <property type="molecule type" value="Genomic_DNA"/>
</dbReference>
<keyword evidence="6 7" id="KW-0414">Isoprene biosynthesis</keyword>
<accession>A0A227KGA7</accession>
<dbReference type="Gene3D" id="3.90.550.10">
    <property type="entry name" value="Spore Coat Polysaccharide Biosynthesis Protein SpsA, Chain A"/>
    <property type="match status" value="1"/>
</dbReference>
<gene>
    <name evidence="7" type="primary">ispD</name>
    <name evidence="8" type="ORF">ADH67_10475</name>
</gene>
<comment type="pathway">
    <text evidence="2 7">Isoprenoid biosynthesis; isopentenyl diphosphate biosynthesis via DXP pathway; isopentenyl diphosphate from 1-deoxy-D-xylulose 5-phosphate: step 2/6.</text>
</comment>
<evidence type="ECO:0000256" key="7">
    <source>
        <dbReference type="HAMAP-Rule" id="MF_00108"/>
    </source>
</evidence>
<evidence type="ECO:0000256" key="2">
    <source>
        <dbReference type="ARBA" id="ARBA00004787"/>
    </source>
</evidence>
<dbReference type="InterPro" id="IPR034683">
    <property type="entry name" value="IspD/TarI"/>
</dbReference>
<comment type="catalytic activity">
    <reaction evidence="1 7">
        <text>2-C-methyl-D-erythritol 4-phosphate + CTP + H(+) = 4-CDP-2-C-methyl-D-erythritol + diphosphate</text>
        <dbReference type="Rhea" id="RHEA:13429"/>
        <dbReference type="ChEBI" id="CHEBI:15378"/>
        <dbReference type="ChEBI" id="CHEBI:33019"/>
        <dbReference type="ChEBI" id="CHEBI:37563"/>
        <dbReference type="ChEBI" id="CHEBI:57823"/>
        <dbReference type="ChEBI" id="CHEBI:58262"/>
        <dbReference type="EC" id="2.7.7.60"/>
    </reaction>
</comment>
<dbReference type="PANTHER" id="PTHR32125">
    <property type="entry name" value="2-C-METHYL-D-ERYTHRITOL 4-PHOSPHATE CYTIDYLYLTRANSFERASE, CHLOROPLASTIC"/>
    <property type="match status" value="1"/>
</dbReference>
<evidence type="ECO:0000256" key="1">
    <source>
        <dbReference type="ARBA" id="ARBA00001282"/>
    </source>
</evidence>
<dbReference type="FunFam" id="3.90.550.10:FF:000003">
    <property type="entry name" value="2-C-methyl-D-erythritol 4-phosphate cytidylyltransferase"/>
    <property type="match status" value="1"/>
</dbReference>
<comment type="caution">
    <text evidence="8">The sequence shown here is derived from an EMBL/GenBank/DDBJ whole genome shotgun (WGS) entry which is preliminary data.</text>
</comment>
<organism evidence="8 9">
    <name type="scientific">Turicimonas muris</name>
    <dbReference type="NCBI Taxonomy" id="1796652"/>
    <lineage>
        <taxon>Bacteria</taxon>
        <taxon>Pseudomonadati</taxon>
        <taxon>Pseudomonadota</taxon>
        <taxon>Betaproteobacteria</taxon>
        <taxon>Burkholderiales</taxon>
        <taxon>Sutterellaceae</taxon>
        <taxon>Turicimonas</taxon>
    </lineage>
</organism>
<evidence type="ECO:0000313" key="8">
    <source>
        <dbReference type="EMBL" id="OXE45836.1"/>
    </source>
</evidence>
<name>A0A227KGA7_9BURK</name>
<feature type="site" description="Positions MEP for the nucleophilic attack" evidence="7">
    <location>
        <position position="160"/>
    </location>
</feature>
<comment type="similarity">
    <text evidence="3 7">Belongs to the IspD/TarI cytidylyltransferase family. IspD subfamily.</text>
</comment>
<dbReference type="Pfam" id="PF01128">
    <property type="entry name" value="IspD"/>
    <property type="match status" value="1"/>
</dbReference>
<dbReference type="EC" id="2.7.7.60" evidence="7"/>
<dbReference type="SUPFAM" id="SSF53448">
    <property type="entry name" value="Nucleotide-diphospho-sugar transferases"/>
    <property type="match status" value="1"/>
</dbReference>
<dbReference type="InterPro" id="IPR029044">
    <property type="entry name" value="Nucleotide-diphossugar_trans"/>
</dbReference>
<comment type="function">
    <text evidence="7">Catalyzes the formation of 4-diphosphocytidyl-2-C-methyl-D-erythritol from CTP and 2-C-methyl-D-erythritol 4-phosphate (MEP).</text>
</comment>
<dbReference type="GeneID" id="78361436"/>
<dbReference type="AlphaFoldDB" id="A0A227KGA7"/>
<proteinExistence type="inferred from homology"/>
<dbReference type="GO" id="GO:0019288">
    <property type="term" value="P:isopentenyl diphosphate biosynthetic process, methylerythritol 4-phosphate pathway"/>
    <property type="evidence" value="ECO:0007669"/>
    <property type="project" value="UniProtKB-UniRule"/>
</dbReference>
<evidence type="ECO:0000256" key="3">
    <source>
        <dbReference type="ARBA" id="ARBA00009789"/>
    </source>
</evidence>
<dbReference type="CDD" id="cd02516">
    <property type="entry name" value="CDP-ME_synthetase"/>
    <property type="match status" value="1"/>
</dbReference>
<reference evidence="9" key="1">
    <citation type="submission" date="2017-05" db="EMBL/GenBank/DDBJ databases">
        <title>Improved OligoMM genomes.</title>
        <authorList>
            <person name="Garzetti D."/>
        </authorList>
    </citation>
    <scope>NUCLEOTIDE SEQUENCE [LARGE SCALE GENOMIC DNA]</scope>
    <source>
        <strain evidence="9">YL45</strain>
    </source>
</reference>
<protein>
    <recommendedName>
        <fullName evidence="7">2-C-methyl-D-erythritol 4-phosphate cytidylyltransferase</fullName>
        <ecNumber evidence="7">2.7.7.60</ecNumber>
    </recommendedName>
    <alternativeName>
        <fullName evidence="7">4-diphosphocytidyl-2C-methyl-D-erythritol synthase</fullName>
    </alternativeName>
    <alternativeName>
        <fullName evidence="7">MEP cytidylyltransferase</fullName>
        <shortName evidence="7">MCT</shortName>
    </alternativeName>
</protein>
<keyword evidence="4 7" id="KW-0808">Transferase</keyword>
<dbReference type="InterPro" id="IPR050088">
    <property type="entry name" value="IspD/TarI_cytidylyltransf_bact"/>
</dbReference>
<dbReference type="NCBIfam" id="TIGR00453">
    <property type="entry name" value="ispD"/>
    <property type="match status" value="1"/>
</dbReference>
<evidence type="ECO:0000256" key="4">
    <source>
        <dbReference type="ARBA" id="ARBA00022679"/>
    </source>
</evidence>
<feature type="site" description="Transition state stabilizer" evidence="7">
    <location>
        <position position="22"/>
    </location>
</feature>
<sequence length="235" mass="25200">MIKNQGNNNLTAIVVAAGVGSRMGDKSPKQYKKIGTKTMLELSIYALLAEPRITRVIVVVSPSDMLAQSLNFDNDAVTVARVGGLTRASSVQNGLSYAAFTSNDWVLVHDAARPCLLASDVSKLIDTCIENDKGGLLAVRVNDTLKKESNNGTASHTVPRDGLWAAQTPQMFKAFDLIDALEKAGESVTDEASAMEKAGDSPLLVEGTETNIKVTRPTDLWLAEAILDKRNKGLK</sequence>
<feature type="site" description="Transition state stabilizer" evidence="7">
    <location>
        <position position="29"/>
    </location>
</feature>
<dbReference type="InterPro" id="IPR001228">
    <property type="entry name" value="IspD"/>
</dbReference>
<dbReference type="HAMAP" id="MF_00108">
    <property type="entry name" value="IspD"/>
    <property type="match status" value="1"/>
</dbReference>